<dbReference type="InterPro" id="IPR015310">
    <property type="entry name" value="AHSA1-like_N"/>
</dbReference>
<dbReference type="Pfam" id="PF08327">
    <property type="entry name" value="AHSA1"/>
    <property type="match status" value="1"/>
</dbReference>
<dbReference type="InterPro" id="IPR023393">
    <property type="entry name" value="START-like_dom_sf"/>
</dbReference>
<dbReference type="EMBL" id="KV454300">
    <property type="protein sequence ID" value="ODQ70369.1"/>
    <property type="molecule type" value="Genomic_DNA"/>
</dbReference>
<gene>
    <name evidence="3" type="ORF">LIPSTDRAFT_74653</name>
</gene>
<keyword evidence="4" id="KW-1185">Reference proteome</keyword>
<dbReference type="GO" id="GO:0006606">
    <property type="term" value="P:protein import into nucleus"/>
    <property type="evidence" value="ECO:0007669"/>
    <property type="project" value="EnsemblFungi"/>
</dbReference>
<reference evidence="3 4" key="1">
    <citation type="journal article" date="2016" name="Proc. Natl. Acad. Sci. U.S.A.">
        <title>Comparative genomics of biotechnologically important yeasts.</title>
        <authorList>
            <person name="Riley R."/>
            <person name="Haridas S."/>
            <person name="Wolfe K.H."/>
            <person name="Lopes M.R."/>
            <person name="Hittinger C.T."/>
            <person name="Goeker M."/>
            <person name="Salamov A.A."/>
            <person name="Wisecaver J.H."/>
            <person name="Long T.M."/>
            <person name="Calvey C.H."/>
            <person name="Aerts A.L."/>
            <person name="Barry K.W."/>
            <person name="Choi C."/>
            <person name="Clum A."/>
            <person name="Coughlan A.Y."/>
            <person name="Deshpande S."/>
            <person name="Douglass A.P."/>
            <person name="Hanson S.J."/>
            <person name="Klenk H.-P."/>
            <person name="LaButti K.M."/>
            <person name="Lapidus A."/>
            <person name="Lindquist E.A."/>
            <person name="Lipzen A.M."/>
            <person name="Meier-Kolthoff J.P."/>
            <person name="Ohm R.A."/>
            <person name="Otillar R.P."/>
            <person name="Pangilinan J.L."/>
            <person name="Peng Y."/>
            <person name="Rokas A."/>
            <person name="Rosa C.A."/>
            <person name="Scheuner C."/>
            <person name="Sibirny A.A."/>
            <person name="Slot J.C."/>
            <person name="Stielow J.B."/>
            <person name="Sun H."/>
            <person name="Kurtzman C.P."/>
            <person name="Blackwell M."/>
            <person name="Grigoriev I.V."/>
            <person name="Jeffries T.W."/>
        </authorList>
    </citation>
    <scope>NUCLEOTIDE SEQUENCE [LARGE SCALE GENOMIC DNA]</scope>
    <source>
        <strain evidence="3 4">NRRL Y-11557</strain>
    </source>
</reference>
<proteinExistence type="inferred from homology"/>
<sequence length="325" mass="35991">MVLHNPNNWHWVDKNCVDWAKTYFSENLVGISSTAEDGQTSVSITKLASLTGDVDVNQRKGKVISLFDVKVVLDYEGTVGTTPVSGTITIPEVAYDTEEDEYVFNVSISEEAKEKQPVRELIRAKIVPELRQKLSAFGRDLIKTHGKDIQHPVTENKSQFTSSNQTAVATPMTAAASATAATEKSSSSAAYNTTTLRLESAFNTTAAELYTTFLDPVRVAAWTRSPPVKFTPSEGGEYGLFGGNVSGKFLKLVENKSIEMLWRLKDWKPEHFADLKIVFDQGQSETKAIVTWKGVPVGQEDVTRRNFEEYYIKSIKLTFGFGAVL</sequence>
<dbReference type="SMART" id="SM01000">
    <property type="entry name" value="Aha1_N"/>
    <property type="match status" value="1"/>
</dbReference>
<dbReference type="OrthoDB" id="567237at2759"/>
<dbReference type="CDD" id="cd08892">
    <property type="entry name" value="SRPBCC_Aha1"/>
    <property type="match status" value="1"/>
</dbReference>
<accession>A0A1E3PY44</accession>
<dbReference type="Gene3D" id="3.15.10.20">
    <property type="entry name" value="Activator of Hsp90 ATPase Aha1, N-terminal domain"/>
    <property type="match status" value="1"/>
</dbReference>
<protein>
    <recommendedName>
        <fullName evidence="2">Activator of Hsp90 ATPase AHSA1-like N-terminal domain-containing protein</fullName>
    </recommendedName>
</protein>
<dbReference type="GO" id="GO:0006457">
    <property type="term" value="P:protein folding"/>
    <property type="evidence" value="ECO:0007669"/>
    <property type="project" value="EnsemblFungi"/>
</dbReference>
<dbReference type="GO" id="GO:0001671">
    <property type="term" value="F:ATPase activator activity"/>
    <property type="evidence" value="ECO:0007669"/>
    <property type="project" value="EnsemblFungi"/>
</dbReference>
<evidence type="ECO:0000256" key="1">
    <source>
        <dbReference type="ARBA" id="ARBA00006817"/>
    </source>
</evidence>
<dbReference type="AlphaFoldDB" id="A0A1E3PY44"/>
<evidence type="ECO:0000259" key="2">
    <source>
        <dbReference type="SMART" id="SM01000"/>
    </source>
</evidence>
<dbReference type="GO" id="GO:0005634">
    <property type="term" value="C:nucleus"/>
    <property type="evidence" value="ECO:0007669"/>
    <property type="project" value="EnsemblFungi"/>
</dbReference>
<organism evidence="3 4">
    <name type="scientific">Lipomyces starkeyi NRRL Y-11557</name>
    <dbReference type="NCBI Taxonomy" id="675824"/>
    <lineage>
        <taxon>Eukaryota</taxon>
        <taxon>Fungi</taxon>
        <taxon>Dikarya</taxon>
        <taxon>Ascomycota</taxon>
        <taxon>Saccharomycotina</taxon>
        <taxon>Lipomycetes</taxon>
        <taxon>Lipomycetales</taxon>
        <taxon>Lipomycetaceae</taxon>
        <taxon>Lipomyces</taxon>
    </lineage>
</organism>
<dbReference type="STRING" id="675824.A0A1E3PY44"/>
<feature type="domain" description="Activator of Hsp90 ATPase AHSA1-like N-terminal" evidence="2">
    <location>
        <begin position="13"/>
        <end position="147"/>
    </location>
</feature>
<dbReference type="PANTHER" id="PTHR13009:SF22">
    <property type="entry name" value="LD43819P"/>
    <property type="match status" value="1"/>
</dbReference>
<dbReference type="InterPro" id="IPR036338">
    <property type="entry name" value="Aha1"/>
</dbReference>
<dbReference type="InterPro" id="IPR013538">
    <property type="entry name" value="ASHA1/2-like_C"/>
</dbReference>
<name>A0A1E3PY44_LIPST</name>
<dbReference type="PANTHER" id="PTHR13009">
    <property type="entry name" value="HEAT SHOCK PROTEIN 90 HSP90 CO-CHAPERONE AHA-1"/>
    <property type="match status" value="1"/>
</dbReference>
<dbReference type="GO" id="GO:0005829">
    <property type="term" value="C:cytosol"/>
    <property type="evidence" value="ECO:0007669"/>
    <property type="project" value="TreeGrafter"/>
</dbReference>
<dbReference type="Proteomes" id="UP000094385">
    <property type="component" value="Unassembled WGS sequence"/>
</dbReference>
<dbReference type="Pfam" id="PF09229">
    <property type="entry name" value="Aha1_N"/>
    <property type="match status" value="1"/>
</dbReference>
<comment type="similarity">
    <text evidence="1">Belongs to the AHA1 family.</text>
</comment>
<dbReference type="Gene3D" id="3.30.530.20">
    <property type="match status" value="1"/>
</dbReference>
<evidence type="ECO:0000313" key="4">
    <source>
        <dbReference type="Proteomes" id="UP000094385"/>
    </source>
</evidence>
<dbReference type="SUPFAM" id="SSF103111">
    <property type="entry name" value="Activator of Hsp90 ATPase, Aha1"/>
    <property type="match status" value="1"/>
</dbReference>
<evidence type="ECO:0000313" key="3">
    <source>
        <dbReference type="EMBL" id="ODQ70369.1"/>
    </source>
</evidence>
<dbReference type="SUPFAM" id="SSF55961">
    <property type="entry name" value="Bet v1-like"/>
    <property type="match status" value="1"/>
</dbReference>
<dbReference type="GO" id="GO:0051087">
    <property type="term" value="F:protein-folding chaperone binding"/>
    <property type="evidence" value="ECO:0007669"/>
    <property type="project" value="EnsemblFungi"/>
</dbReference>